<feature type="region of interest" description="Disordered" evidence="1">
    <location>
        <begin position="68"/>
        <end position="101"/>
    </location>
</feature>
<feature type="region of interest" description="Disordered" evidence="1">
    <location>
        <begin position="1"/>
        <end position="44"/>
    </location>
</feature>
<evidence type="ECO:0000313" key="2">
    <source>
        <dbReference type="EMBL" id="CAB4872750.1"/>
    </source>
</evidence>
<reference evidence="2" key="1">
    <citation type="submission" date="2020-05" db="EMBL/GenBank/DDBJ databases">
        <authorList>
            <person name="Chiriac C."/>
            <person name="Salcher M."/>
            <person name="Ghai R."/>
            <person name="Kavagutti S V."/>
        </authorList>
    </citation>
    <scope>NUCLEOTIDE SEQUENCE</scope>
</reference>
<feature type="compositionally biased region" description="Polar residues" evidence="1">
    <location>
        <begin position="213"/>
        <end position="233"/>
    </location>
</feature>
<sequence>MLRIATPPSAAAGSASTNSPLANAMAAREPNSPRCAVPTLRTTPIRGGASLASSAMWPIPRADSSRARKSVSASARRAVHGCPSSLLNDPGGATTDPSGRSTAEMRSFVDVLPDDPVTPTTVRSWRAVSSSTDSRANAPSAVSTAAPAPSGSCSSAIARLECGAGRTTTAGTPTGRAARTTAAPAATASAACSWPSTLAPGRARKTLPGVTLRESNSTGPATSTVGSATSCSSPPTISAMRAIESGITVRLRSW</sequence>
<proteinExistence type="predicted"/>
<protein>
    <submittedName>
        <fullName evidence="2">Unannotated protein</fullName>
    </submittedName>
</protein>
<feature type="compositionally biased region" description="Low complexity" evidence="1">
    <location>
        <begin position="136"/>
        <end position="152"/>
    </location>
</feature>
<accession>A0A6J7DUK5</accession>
<feature type="region of interest" description="Disordered" evidence="1">
    <location>
        <begin position="125"/>
        <end position="152"/>
    </location>
</feature>
<evidence type="ECO:0000256" key="1">
    <source>
        <dbReference type="SAM" id="MobiDB-lite"/>
    </source>
</evidence>
<feature type="region of interest" description="Disordered" evidence="1">
    <location>
        <begin position="211"/>
        <end position="233"/>
    </location>
</feature>
<gene>
    <name evidence="2" type="ORF">UFOPK3472_00047</name>
</gene>
<feature type="compositionally biased region" description="Low complexity" evidence="1">
    <location>
        <begin position="1"/>
        <end position="20"/>
    </location>
</feature>
<feature type="compositionally biased region" description="Polar residues" evidence="1">
    <location>
        <begin position="125"/>
        <end position="135"/>
    </location>
</feature>
<dbReference type="EMBL" id="CAFBLX010000002">
    <property type="protein sequence ID" value="CAB4872750.1"/>
    <property type="molecule type" value="Genomic_DNA"/>
</dbReference>
<organism evidence="2">
    <name type="scientific">freshwater metagenome</name>
    <dbReference type="NCBI Taxonomy" id="449393"/>
    <lineage>
        <taxon>unclassified sequences</taxon>
        <taxon>metagenomes</taxon>
        <taxon>ecological metagenomes</taxon>
    </lineage>
</organism>
<dbReference type="AlphaFoldDB" id="A0A6J7DUK5"/>
<name>A0A6J7DUK5_9ZZZZ</name>